<dbReference type="PANTHER" id="PTHR23321:SF26">
    <property type="entry name" value="SMALL RIBOSOMAL SUBUNIT PROTEIN US15M"/>
    <property type="match status" value="1"/>
</dbReference>
<comment type="function">
    <text evidence="4 6">One of the primary rRNA binding proteins, it binds directly to 16S rRNA where it helps nucleate assembly of the platform of the 30S subunit by binding and bridging several RNA helices of the 16S rRNA.</text>
</comment>
<dbReference type="InterPro" id="IPR009068">
    <property type="entry name" value="uS15_NS1_RNA-bd_sf"/>
</dbReference>
<dbReference type="GO" id="GO:0003735">
    <property type="term" value="F:structural constituent of ribosome"/>
    <property type="evidence" value="ECO:0007669"/>
    <property type="project" value="InterPro"/>
</dbReference>
<comment type="function">
    <text evidence="4">Forms an intersubunit bridge (bridge B4) with the 23S rRNA of the 50S subunit in the ribosome.</text>
</comment>
<feature type="region of interest" description="Disordered" evidence="7">
    <location>
        <begin position="1"/>
        <end position="25"/>
    </location>
</feature>
<dbReference type="Gene3D" id="1.10.287.10">
    <property type="entry name" value="S15/NS1, RNA-binding"/>
    <property type="match status" value="1"/>
</dbReference>
<organism evidence="8 9">
    <name type="scientific">Mesonia algae</name>
    <dbReference type="NCBI Taxonomy" id="213248"/>
    <lineage>
        <taxon>Bacteria</taxon>
        <taxon>Pseudomonadati</taxon>
        <taxon>Bacteroidota</taxon>
        <taxon>Flavobacteriia</taxon>
        <taxon>Flavobacteriales</taxon>
        <taxon>Flavobacteriaceae</taxon>
        <taxon>Mesonia</taxon>
    </lineage>
</organism>
<gene>
    <name evidence="4" type="primary">rpsO</name>
    <name evidence="8" type="ORF">LX95_02427</name>
</gene>
<dbReference type="RefSeq" id="WP_111541706.1">
    <property type="nucleotide sequence ID" value="NZ_QKYV01000007.1"/>
</dbReference>
<comment type="caution">
    <text evidence="8">The sequence shown here is derived from an EMBL/GenBank/DDBJ whole genome shotgun (WGS) entry which is preliminary data.</text>
</comment>
<keyword evidence="2 4" id="KW-0687">Ribonucleoprotein</keyword>
<proteinExistence type="inferred from homology"/>
<dbReference type="FunFam" id="1.10.287.10:FF:000002">
    <property type="entry name" value="30S ribosomal protein S15"/>
    <property type="match status" value="1"/>
</dbReference>
<evidence type="ECO:0000256" key="4">
    <source>
        <dbReference type="HAMAP-Rule" id="MF_01343"/>
    </source>
</evidence>
<dbReference type="GO" id="GO:0019843">
    <property type="term" value="F:rRNA binding"/>
    <property type="evidence" value="ECO:0007669"/>
    <property type="project" value="UniProtKB-UniRule"/>
</dbReference>
<dbReference type="Pfam" id="PF00312">
    <property type="entry name" value="Ribosomal_S15"/>
    <property type="match status" value="1"/>
</dbReference>
<dbReference type="SMART" id="SM01387">
    <property type="entry name" value="Ribosomal_S15"/>
    <property type="match status" value="1"/>
</dbReference>
<protein>
    <recommendedName>
        <fullName evidence="4">Small ribosomal subunit protein uS15</fullName>
    </recommendedName>
</protein>
<keyword evidence="9" id="KW-1185">Reference proteome</keyword>
<evidence type="ECO:0000256" key="6">
    <source>
        <dbReference type="RuleBase" id="RU004524"/>
    </source>
</evidence>
<dbReference type="GO" id="GO:0022627">
    <property type="term" value="C:cytosolic small ribosomal subunit"/>
    <property type="evidence" value="ECO:0007669"/>
    <property type="project" value="TreeGrafter"/>
</dbReference>
<dbReference type="Gene3D" id="6.10.250.3130">
    <property type="match status" value="1"/>
</dbReference>
<dbReference type="Proteomes" id="UP000249542">
    <property type="component" value="Unassembled WGS sequence"/>
</dbReference>
<evidence type="ECO:0000256" key="5">
    <source>
        <dbReference type="RuleBase" id="RU003919"/>
    </source>
</evidence>
<dbReference type="GO" id="GO:0006412">
    <property type="term" value="P:translation"/>
    <property type="evidence" value="ECO:0007669"/>
    <property type="project" value="UniProtKB-UniRule"/>
</dbReference>
<name>A0A2W7IJQ0_9FLAO</name>
<dbReference type="PANTHER" id="PTHR23321">
    <property type="entry name" value="RIBOSOMAL PROTEIN S15, BACTERIAL AND ORGANELLAR"/>
    <property type="match status" value="1"/>
</dbReference>
<reference evidence="8 9" key="1">
    <citation type="submission" date="2018-06" db="EMBL/GenBank/DDBJ databases">
        <title>Genomic Encyclopedia of Archaeal and Bacterial Type Strains, Phase II (KMG-II): from individual species to whole genera.</title>
        <authorList>
            <person name="Goeker M."/>
        </authorList>
    </citation>
    <scope>NUCLEOTIDE SEQUENCE [LARGE SCALE GENOMIC DNA]</scope>
    <source>
        <strain evidence="8 9">DSM 15361</strain>
    </source>
</reference>
<evidence type="ECO:0000313" key="9">
    <source>
        <dbReference type="Proteomes" id="UP000249542"/>
    </source>
</evidence>
<evidence type="ECO:0000313" key="8">
    <source>
        <dbReference type="EMBL" id="PZW38763.1"/>
    </source>
</evidence>
<dbReference type="PROSITE" id="PS00362">
    <property type="entry name" value="RIBOSOMAL_S15"/>
    <property type="match status" value="1"/>
</dbReference>
<evidence type="ECO:0000256" key="2">
    <source>
        <dbReference type="ARBA" id="ARBA00023274"/>
    </source>
</evidence>
<comment type="subunit">
    <text evidence="3 4">Part of the 30S ribosomal subunit. Forms a bridge to the 50S subunit in the 70S ribosome, contacting the 23S rRNA.</text>
</comment>
<dbReference type="AlphaFoldDB" id="A0A2W7IJQ0"/>
<accession>A0A2W7IJQ0</accession>
<dbReference type="InterPro" id="IPR000589">
    <property type="entry name" value="Ribosomal_uS15"/>
</dbReference>
<feature type="compositionally biased region" description="Basic and acidic residues" evidence="7">
    <location>
        <begin position="1"/>
        <end position="20"/>
    </location>
</feature>
<evidence type="ECO:0000256" key="7">
    <source>
        <dbReference type="SAM" id="MobiDB-lite"/>
    </source>
</evidence>
<dbReference type="HAMAP" id="MF_01343_B">
    <property type="entry name" value="Ribosomal_uS15_B"/>
    <property type="match status" value="1"/>
</dbReference>
<keyword evidence="1 4" id="KW-0689">Ribosomal protein</keyword>
<keyword evidence="4 6" id="KW-0694">RNA-binding</keyword>
<dbReference type="NCBIfam" id="TIGR00952">
    <property type="entry name" value="S15_bact"/>
    <property type="match status" value="1"/>
</dbReference>
<keyword evidence="4 6" id="KW-0699">rRNA-binding</keyword>
<dbReference type="CDD" id="cd00353">
    <property type="entry name" value="Ribosomal_S15p_S13e"/>
    <property type="match status" value="1"/>
</dbReference>
<sequence length="89" mass="10397">MYLTKEEKQGLFEKHGKGKNDTGSTEGQIALFTKRIAHISSHLKTNKKDYNSERSLVMLVGKRRSLLDYLMKKDIVRYREIVKELGLRK</sequence>
<dbReference type="EMBL" id="QKYV01000007">
    <property type="protein sequence ID" value="PZW38763.1"/>
    <property type="molecule type" value="Genomic_DNA"/>
</dbReference>
<evidence type="ECO:0000256" key="1">
    <source>
        <dbReference type="ARBA" id="ARBA00022980"/>
    </source>
</evidence>
<dbReference type="InterPro" id="IPR005290">
    <property type="entry name" value="Ribosomal_uS15_bac-type"/>
</dbReference>
<evidence type="ECO:0000256" key="3">
    <source>
        <dbReference type="ARBA" id="ARBA00064542"/>
    </source>
</evidence>
<dbReference type="SUPFAM" id="SSF47060">
    <property type="entry name" value="S15/NS1 RNA-binding domain"/>
    <property type="match status" value="1"/>
</dbReference>
<comment type="similarity">
    <text evidence="4 5">Belongs to the universal ribosomal protein uS15 family.</text>
</comment>